<protein>
    <recommendedName>
        <fullName evidence="4">O-antigen ligase domain-containing protein</fullName>
    </recommendedName>
</protein>
<keyword evidence="1" id="KW-0472">Membrane</keyword>
<keyword evidence="1" id="KW-0812">Transmembrane</keyword>
<name>A0A7W9SQQ9_ARMRO</name>
<evidence type="ECO:0000313" key="3">
    <source>
        <dbReference type="Proteomes" id="UP000520814"/>
    </source>
</evidence>
<feature type="transmembrane region" description="Helical" evidence="1">
    <location>
        <begin position="186"/>
        <end position="207"/>
    </location>
</feature>
<evidence type="ECO:0000313" key="2">
    <source>
        <dbReference type="EMBL" id="MBB6050468.1"/>
    </source>
</evidence>
<reference evidence="2 3" key="1">
    <citation type="submission" date="2020-08" db="EMBL/GenBank/DDBJ databases">
        <title>Genomic Encyclopedia of Type Strains, Phase IV (KMG-IV): sequencing the most valuable type-strain genomes for metagenomic binning, comparative biology and taxonomic classification.</title>
        <authorList>
            <person name="Goeker M."/>
        </authorList>
    </citation>
    <scope>NUCLEOTIDE SEQUENCE [LARGE SCALE GENOMIC DNA]</scope>
    <source>
        <strain evidence="2 3">DSM 23562</strain>
    </source>
</reference>
<feature type="transmembrane region" description="Helical" evidence="1">
    <location>
        <begin position="406"/>
        <end position="427"/>
    </location>
</feature>
<feature type="transmembrane region" description="Helical" evidence="1">
    <location>
        <begin position="54"/>
        <end position="84"/>
    </location>
</feature>
<comment type="caution">
    <text evidence="2">The sequence shown here is derived from an EMBL/GenBank/DDBJ whole genome shotgun (WGS) entry which is preliminary data.</text>
</comment>
<dbReference type="EMBL" id="JACHGW010000002">
    <property type="protein sequence ID" value="MBB6050468.1"/>
    <property type="molecule type" value="Genomic_DNA"/>
</dbReference>
<feature type="transmembrane region" description="Helical" evidence="1">
    <location>
        <begin position="307"/>
        <end position="326"/>
    </location>
</feature>
<feature type="transmembrane region" description="Helical" evidence="1">
    <location>
        <begin position="20"/>
        <end position="42"/>
    </location>
</feature>
<dbReference type="Proteomes" id="UP000520814">
    <property type="component" value="Unassembled WGS sequence"/>
</dbReference>
<accession>A0A7W9SQQ9</accession>
<keyword evidence="1" id="KW-1133">Transmembrane helix</keyword>
<feature type="transmembrane region" description="Helical" evidence="1">
    <location>
        <begin position="238"/>
        <end position="257"/>
    </location>
</feature>
<keyword evidence="3" id="KW-1185">Reference proteome</keyword>
<feature type="transmembrane region" description="Helical" evidence="1">
    <location>
        <begin position="104"/>
        <end position="122"/>
    </location>
</feature>
<feature type="transmembrane region" description="Helical" evidence="1">
    <location>
        <begin position="461"/>
        <end position="479"/>
    </location>
</feature>
<gene>
    <name evidence="2" type="ORF">HNQ39_002259</name>
</gene>
<proteinExistence type="predicted"/>
<dbReference type="RefSeq" id="WP_184195479.1">
    <property type="nucleotide sequence ID" value="NZ_JACHGW010000002.1"/>
</dbReference>
<feature type="transmembrane region" description="Helical" evidence="1">
    <location>
        <begin position="131"/>
        <end position="148"/>
    </location>
</feature>
<evidence type="ECO:0008006" key="4">
    <source>
        <dbReference type="Google" id="ProtNLM"/>
    </source>
</evidence>
<feature type="transmembrane region" description="Helical" evidence="1">
    <location>
        <begin position="154"/>
        <end position="174"/>
    </location>
</feature>
<organism evidence="2 3">
    <name type="scientific">Armatimonas rosea</name>
    <dbReference type="NCBI Taxonomy" id="685828"/>
    <lineage>
        <taxon>Bacteria</taxon>
        <taxon>Bacillati</taxon>
        <taxon>Armatimonadota</taxon>
        <taxon>Armatimonadia</taxon>
        <taxon>Armatimonadales</taxon>
        <taxon>Armatimonadaceae</taxon>
        <taxon>Armatimonas</taxon>
    </lineage>
</organism>
<evidence type="ECO:0000256" key="1">
    <source>
        <dbReference type="SAM" id="Phobius"/>
    </source>
</evidence>
<dbReference type="AlphaFoldDB" id="A0A7W9SQQ9"/>
<sequence>MLSLKQLLSHGLSKIGTFGSRIALTNFLLMSPVLMGSFSELARAGDSLSLPVHYALAILIFAIIWATLEFSVSIGTVIMLVYLADMGWIRRALIPSTGYISNDPITLISTFVSLLYFLRLVVLRKIPINTAISKTLLPLVIIMFLEVVNPLQGGIAVGLSGLIFRLGPLLWYYVGKMRGSRQMASLLFFVMVLVSVFEIIIGNRQWFGGFSEVEKFWIASGGGTQSAGKGYFRPFGTFLSFSEYVVVIVIGAGLCWVSFLQKKYIYIVPFIALFVTLFVSSSRGGMVSIFLVMVVMWAIQGKNYRAWLPRLAFAVVVALWGITFGLERVKEVEVDDKTQILVNHQIKGLSDPLGKDSTGGLHVGLITSGILQGFRVPTGIGLGAGTLGASKFGAGGGSSETDVSDMFASLGFIGGILYVVLCIRIFIGISKYWHDSRDVLALSTLALMTACNGRWSSGGHYAQSMFFWLIIGTMDKIIFEYYFMNKKSNPDNERRSEILKAGASS</sequence>
<feature type="transmembrane region" description="Helical" evidence="1">
    <location>
        <begin position="264"/>
        <end position="279"/>
    </location>
</feature>